<evidence type="ECO:0000313" key="2">
    <source>
        <dbReference type="EMBL" id="ADP73506.1"/>
    </source>
</evidence>
<gene>
    <name evidence="2" type="ORF">GY4MC1_0686</name>
</gene>
<protein>
    <recommendedName>
        <fullName evidence="3">YesK-like protein</fullName>
    </recommendedName>
</protein>
<sequence>MEFFYHHLLSTVTILGILFLLAIALKKRIFSIFVSLIVILLGISFFLYGLNTIKGFEGMGVSLIGLIFIGIGLILFLVSILIIFFEERRKESS</sequence>
<dbReference type="AlphaFoldDB" id="A0A7U3YD89"/>
<feature type="transmembrane region" description="Helical" evidence="1">
    <location>
        <begin position="32"/>
        <end position="50"/>
    </location>
</feature>
<dbReference type="EMBL" id="CP002293">
    <property type="protein sequence ID" value="ADP73506.1"/>
    <property type="molecule type" value="Genomic_DNA"/>
</dbReference>
<feature type="transmembrane region" description="Helical" evidence="1">
    <location>
        <begin position="6"/>
        <end position="25"/>
    </location>
</feature>
<evidence type="ECO:0000256" key="1">
    <source>
        <dbReference type="SAM" id="Phobius"/>
    </source>
</evidence>
<keyword evidence="1" id="KW-0812">Transmembrane</keyword>
<evidence type="ECO:0008006" key="3">
    <source>
        <dbReference type="Google" id="ProtNLM"/>
    </source>
</evidence>
<keyword evidence="1" id="KW-1133">Transmembrane helix</keyword>
<organism evidence="2">
    <name type="scientific">Geobacillus sp. (strain Y4.1MC1)</name>
    <dbReference type="NCBI Taxonomy" id="581103"/>
    <lineage>
        <taxon>Bacteria</taxon>
        <taxon>Bacillati</taxon>
        <taxon>Bacillota</taxon>
        <taxon>Bacilli</taxon>
        <taxon>Bacillales</taxon>
        <taxon>Anoxybacillaceae</taxon>
        <taxon>Geobacillus</taxon>
    </lineage>
</organism>
<proteinExistence type="predicted"/>
<feature type="transmembrane region" description="Helical" evidence="1">
    <location>
        <begin position="62"/>
        <end position="85"/>
    </location>
</feature>
<dbReference type="KEGG" id="gmc:GY4MC1_0686"/>
<accession>A0A7U3YD89</accession>
<name>A0A7U3YD89_GEOS0</name>
<keyword evidence="1" id="KW-0472">Membrane</keyword>
<reference evidence="2" key="1">
    <citation type="submission" date="2010-10" db="EMBL/GenBank/DDBJ databases">
        <title>Complete sequence of chromosome of Geobacillus sp. Y4.1MC1.</title>
        <authorList>
            <consortium name="US DOE Joint Genome Institute"/>
            <person name="Lucas S."/>
            <person name="Copeland A."/>
            <person name="Lapidus A."/>
            <person name="Cheng J.-F."/>
            <person name="Bruce D."/>
            <person name="Goodwin L."/>
            <person name="Pitluck S."/>
            <person name="Chertkov O."/>
            <person name="Zhang X."/>
            <person name="Detter J.C."/>
            <person name="Han C."/>
            <person name="Tapia R."/>
            <person name="Land M."/>
            <person name="Hauser L."/>
            <person name="Jeffries C."/>
            <person name="Kyrpides N."/>
            <person name="Ivanova N."/>
            <person name="Ovchinnikova G."/>
            <person name="Brumm P."/>
            <person name="Mead D."/>
            <person name="Woyke T."/>
        </authorList>
    </citation>
    <scope>NUCLEOTIDE SEQUENCE [LARGE SCALE GENOMIC DNA]</scope>
    <source>
        <strain evidence="2">Y4.1MC1</strain>
    </source>
</reference>